<feature type="domain" description="DUF4429" evidence="2">
    <location>
        <begin position="11"/>
        <end position="105"/>
    </location>
</feature>
<feature type="compositionally biased region" description="Pro residues" evidence="1">
    <location>
        <begin position="238"/>
        <end position="255"/>
    </location>
</feature>
<evidence type="ECO:0000313" key="4">
    <source>
        <dbReference type="Proteomes" id="UP001551675"/>
    </source>
</evidence>
<protein>
    <submittedName>
        <fullName evidence="3">DUF4429 domain-containing protein</fullName>
    </submittedName>
</protein>
<feature type="domain" description="DUF4429" evidence="2">
    <location>
        <begin position="138"/>
        <end position="224"/>
    </location>
</feature>
<organism evidence="3 4">
    <name type="scientific">Microtetraspora glauca</name>
    <dbReference type="NCBI Taxonomy" id="1996"/>
    <lineage>
        <taxon>Bacteria</taxon>
        <taxon>Bacillati</taxon>
        <taxon>Actinomycetota</taxon>
        <taxon>Actinomycetes</taxon>
        <taxon>Streptosporangiales</taxon>
        <taxon>Streptosporangiaceae</taxon>
        <taxon>Microtetraspora</taxon>
    </lineage>
</organism>
<dbReference type="Proteomes" id="UP001551675">
    <property type="component" value="Unassembled WGS sequence"/>
</dbReference>
<reference evidence="3 4" key="1">
    <citation type="submission" date="2024-06" db="EMBL/GenBank/DDBJ databases">
        <title>The Natural Products Discovery Center: Release of the First 8490 Sequenced Strains for Exploring Actinobacteria Biosynthetic Diversity.</title>
        <authorList>
            <person name="Kalkreuter E."/>
            <person name="Kautsar S.A."/>
            <person name="Yang D."/>
            <person name="Bader C.D."/>
            <person name="Teijaro C.N."/>
            <person name="Fluegel L."/>
            <person name="Davis C.M."/>
            <person name="Simpson J.R."/>
            <person name="Lauterbach L."/>
            <person name="Steele A.D."/>
            <person name="Gui C."/>
            <person name="Meng S."/>
            <person name="Li G."/>
            <person name="Viehrig K."/>
            <person name="Ye F."/>
            <person name="Su P."/>
            <person name="Kiefer A.F."/>
            <person name="Nichols A."/>
            <person name="Cepeda A.J."/>
            <person name="Yan W."/>
            <person name="Fan B."/>
            <person name="Jiang Y."/>
            <person name="Adhikari A."/>
            <person name="Zheng C.-J."/>
            <person name="Schuster L."/>
            <person name="Cowan T.M."/>
            <person name="Smanski M.J."/>
            <person name="Chevrette M.G."/>
            <person name="De Carvalho L.P.S."/>
            <person name="Shen B."/>
        </authorList>
    </citation>
    <scope>NUCLEOTIDE SEQUENCE [LARGE SCALE GENOMIC DNA]</scope>
    <source>
        <strain evidence="3 4">NPDC050100</strain>
    </source>
</reference>
<evidence type="ECO:0000313" key="3">
    <source>
        <dbReference type="EMBL" id="MEV0967587.1"/>
    </source>
</evidence>
<accession>A0ABV3G8A9</accession>
<dbReference type="RefSeq" id="WP_358129431.1">
    <property type="nucleotide sequence ID" value="NZ_JBFALK010000001.1"/>
</dbReference>
<dbReference type="InterPro" id="IPR027860">
    <property type="entry name" value="DUF4429"/>
</dbReference>
<comment type="caution">
    <text evidence="3">The sequence shown here is derived from an EMBL/GenBank/DDBJ whole genome shotgun (WGS) entry which is preliminary data.</text>
</comment>
<gene>
    <name evidence="3" type="ORF">AB0I59_03045</name>
</gene>
<dbReference type="EMBL" id="JBFALK010000001">
    <property type="protein sequence ID" value="MEV0967587.1"/>
    <property type="molecule type" value="Genomic_DNA"/>
</dbReference>
<name>A0ABV3G8A9_MICGL</name>
<evidence type="ECO:0000259" key="2">
    <source>
        <dbReference type="Pfam" id="PF14472"/>
    </source>
</evidence>
<dbReference type="Pfam" id="PF14472">
    <property type="entry name" value="DUF4429"/>
    <property type="match status" value="2"/>
</dbReference>
<evidence type="ECO:0000256" key="1">
    <source>
        <dbReference type="SAM" id="MobiDB-lite"/>
    </source>
</evidence>
<proteinExistence type="predicted"/>
<feature type="region of interest" description="Disordered" evidence="1">
    <location>
        <begin position="232"/>
        <end position="257"/>
    </location>
</feature>
<sequence>MADIFVDDGSWAVDTDTVRIIPGSGRDVHELRKTLGALEVPIHAIAGAAFEPARKGGYLRLRLRSGADPLTDIAAGALGAPADPYRLVIPKDRTGVAEYIAAEIRDLLAISPPSGPRDGFLLPGPDLPVTATAGDGTVSFDGARVHIEWTLFAKSAKQAAGPQEFPLSAITGVEWKPQSGVGYGSLRFRVRGEGPTRSSEEDPRCLAWGIQRYGGTTALVAAAVHARLSGRAKETPAPALPPAPASPSASAPPGPDVLIRRLSELGGLHRAGVLTDEEFSAAKQTLLQRISEL</sequence>
<keyword evidence="4" id="KW-1185">Reference proteome</keyword>